<reference evidence="1" key="1">
    <citation type="journal article" date="2014" name="Int. J. Syst. Evol. Microbiol.">
        <title>Complete genome sequence of Corynebacterium casei LMG S-19264T (=DSM 44701T), isolated from a smear-ripened cheese.</title>
        <authorList>
            <consortium name="US DOE Joint Genome Institute (JGI-PGF)"/>
            <person name="Walter F."/>
            <person name="Albersmeier A."/>
            <person name="Kalinowski J."/>
            <person name="Ruckert C."/>
        </authorList>
    </citation>
    <scope>NUCLEOTIDE SEQUENCE</scope>
    <source>
        <strain evidence="1">CGMCC 4.7272</strain>
    </source>
</reference>
<keyword evidence="2" id="KW-1185">Reference proteome</keyword>
<dbReference type="RefSeq" id="WP_189148177.1">
    <property type="nucleotide sequence ID" value="NZ_BAABER010000020.1"/>
</dbReference>
<name>A0A917KZN5_9ACTN</name>
<dbReference type="EMBL" id="BMMU01000009">
    <property type="protein sequence ID" value="GGJ34442.1"/>
    <property type="molecule type" value="Genomic_DNA"/>
</dbReference>
<evidence type="ECO:0000313" key="1">
    <source>
        <dbReference type="EMBL" id="GGJ34442.1"/>
    </source>
</evidence>
<gene>
    <name evidence="1" type="ORF">GCM10012282_34000</name>
</gene>
<dbReference type="Proteomes" id="UP000625682">
    <property type="component" value="Unassembled WGS sequence"/>
</dbReference>
<organism evidence="1 2">
    <name type="scientific">Streptomyces lacrimifluminis</name>
    <dbReference type="NCBI Taxonomy" id="1500077"/>
    <lineage>
        <taxon>Bacteria</taxon>
        <taxon>Bacillati</taxon>
        <taxon>Actinomycetota</taxon>
        <taxon>Actinomycetes</taxon>
        <taxon>Kitasatosporales</taxon>
        <taxon>Streptomycetaceae</taxon>
        <taxon>Streptomyces</taxon>
    </lineage>
</organism>
<proteinExistence type="predicted"/>
<protein>
    <submittedName>
        <fullName evidence="1">Uncharacterized protein</fullName>
    </submittedName>
</protein>
<comment type="caution">
    <text evidence="1">The sequence shown here is derived from an EMBL/GenBank/DDBJ whole genome shotgun (WGS) entry which is preliminary data.</text>
</comment>
<accession>A0A917KZN5</accession>
<reference evidence="1" key="2">
    <citation type="submission" date="2020-09" db="EMBL/GenBank/DDBJ databases">
        <authorList>
            <person name="Sun Q."/>
            <person name="Zhou Y."/>
        </authorList>
    </citation>
    <scope>NUCLEOTIDE SEQUENCE</scope>
    <source>
        <strain evidence="1">CGMCC 4.7272</strain>
    </source>
</reference>
<dbReference type="AlphaFoldDB" id="A0A917KZN5"/>
<evidence type="ECO:0000313" key="2">
    <source>
        <dbReference type="Proteomes" id="UP000625682"/>
    </source>
</evidence>
<sequence length="90" mass="10121">MSGDLLASRVIPPHADDRAGRIVIGEYEAEELVPRLAISFESKQYVPKDNVQWVVSHPVLEDGSIRVVVFVVNYSAHDVTVNVYQDDQDR</sequence>